<keyword evidence="3" id="KW-1185">Reference proteome</keyword>
<feature type="non-terminal residue" evidence="2">
    <location>
        <position position="1"/>
    </location>
</feature>
<protein>
    <recommendedName>
        <fullName evidence="1">Tf2-1-like SH3-like domain-containing protein</fullName>
    </recommendedName>
</protein>
<dbReference type="InterPro" id="IPR056924">
    <property type="entry name" value="SH3_Tf2-1"/>
</dbReference>
<dbReference type="OrthoDB" id="2273864at2759"/>
<dbReference type="EMBL" id="ABDG02000023">
    <property type="protein sequence ID" value="EHK46194.1"/>
    <property type="molecule type" value="Genomic_DNA"/>
</dbReference>
<organism evidence="2 3">
    <name type="scientific">Hypocrea atroviridis (strain ATCC 20476 / IMI 206040)</name>
    <name type="common">Trichoderma atroviride</name>
    <dbReference type="NCBI Taxonomy" id="452589"/>
    <lineage>
        <taxon>Eukaryota</taxon>
        <taxon>Fungi</taxon>
        <taxon>Dikarya</taxon>
        <taxon>Ascomycota</taxon>
        <taxon>Pezizomycotina</taxon>
        <taxon>Sordariomycetes</taxon>
        <taxon>Hypocreomycetidae</taxon>
        <taxon>Hypocreales</taxon>
        <taxon>Hypocreaceae</taxon>
        <taxon>Trichoderma</taxon>
    </lineage>
</organism>
<dbReference type="Proteomes" id="UP000005426">
    <property type="component" value="Unassembled WGS sequence"/>
</dbReference>
<evidence type="ECO:0000313" key="3">
    <source>
        <dbReference type="Proteomes" id="UP000005426"/>
    </source>
</evidence>
<evidence type="ECO:0000259" key="1">
    <source>
        <dbReference type="Pfam" id="PF24626"/>
    </source>
</evidence>
<dbReference type="AlphaFoldDB" id="G9NU08"/>
<gene>
    <name evidence="2" type="ORF">TRIATDRAFT_182140</name>
</gene>
<accession>G9NU08</accession>
<dbReference type="HOGENOM" id="CLU_211830_0_0_1"/>
<dbReference type="Pfam" id="PF24626">
    <property type="entry name" value="SH3_Tf2-1"/>
    <property type="match status" value="1"/>
</dbReference>
<feature type="domain" description="Tf2-1-like SH3-like" evidence="1">
    <location>
        <begin position="5"/>
        <end position="52"/>
    </location>
</feature>
<reference evidence="2 3" key="1">
    <citation type="journal article" date="2011" name="Genome Biol.">
        <title>Comparative genome sequence analysis underscores mycoparasitism as the ancestral life style of Trichoderma.</title>
        <authorList>
            <person name="Kubicek C.P."/>
            <person name="Herrera-Estrella A."/>
            <person name="Seidl-Seiboth V."/>
            <person name="Martinez D.A."/>
            <person name="Druzhinina I.S."/>
            <person name="Thon M."/>
            <person name="Zeilinger S."/>
            <person name="Casas-Flores S."/>
            <person name="Horwitz B.A."/>
            <person name="Mukherjee P.K."/>
            <person name="Mukherjee M."/>
            <person name="Kredics L."/>
            <person name="Alcaraz L.D."/>
            <person name="Aerts A."/>
            <person name="Antal Z."/>
            <person name="Atanasova L."/>
            <person name="Cervantes-Badillo M.G."/>
            <person name="Challacombe J."/>
            <person name="Chertkov O."/>
            <person name="McCluskey K."/>
            <person name="Coulpier F."/>
            <person name="Deshpande N."/>
            <person name="von Doehren H."/>
            <person name="Ebbole D.J."/>
            <person name="Esquivel-Naranjo E.U."/>
            <person name="Fekete E."/>
            <person name="Flipphi M."/>
            <person name="Glaser F."/>
            <person name="Gomez-Rodriguez E.Y."/>
            <person name="Gruber S."/>
            <person name="Han C."/>
            <person name="Henrissat B."/>
            <person name="Hermosa R."/>
            <person name="Hernandez-Onate M."/>
            <person name="Karaffa L."/>
            <person name="Kosti I."/>
            <person name="Le Crom S."/>
            <person name="Lindquist E."/>
            <person name="Lucas S."/>
            <person name="Luebeck M."/>
            <person name="Luebeck P.S."/>
            <person name="Margeot A."/>
            <person name="Metz B."/>
            <person name="Misra M."/>
            <person name="Nevalainen H."/>
            <person name="Omann M."/>
            <person name="Packer N."/>
            <person name="Perrone G."/>
            <person name="Uresti-Rivera E.E."/>
            <person name="Salamov A."/>
            <person name="Schmoll M."/>
            <person name="Seiboth B."/>
            <person name="Shapiro H."/>
            <person name="Sukno S."/>
            <person name="Tamayo-Ramos J.A."/>
            <person name="Tisch D."/>
            <person name="Wiest A."/>
            <person name="Wilkinson H.H."/>
            <person name="Zhang M."/>
            <person name="Coutinho P.M."/>
            <person name="Kenerley C.M."/>
            <person name="Monte E."/>
            <person name="Baker S.E."/>
            <person name="Grigoriev I.V."/>
        </authorList>
    </citation>
    <scope>NUCLEOTIDE SEQUENCE [LARGE SCALE GENOMIC DNA]</scope>
    <source>
        <strain evidence="3">ATCC 20476 / IMI 206040</strain>
    </source>
</reference>
<feature type="non-terminal residue" evidence="2">
    <location>
        <position position="53"/>
    </location>
</feature>
<sequence>NIRINKLSNKLNFRKLKPFRILKKISKVNYKLDLPNNMQLKIAVFYILLLEKA</sequence>
<comment type="caution">
    <text evidence="2">The sequence shown here is derived from an EMBL/GenBank/DDBJ whole genome shotgun (WGS) entry which is preliminary data.</text>
</comment>
<proteinExistence type="predicted"/>
<name>G9NU08_HYPAI</name>
<evidence type="ECO:0000313" key="2">
    <source>
        <dbReference type="EMBL" id="EHK46194.1"/>
    </source>
</evidence>